<gene>
    <name evidence="1" type="ORF">ES332_D02G146300v1</name>
</gene>
<protein>
    <submittedName>
        <fullName evidence="1">Uncharacterized protein</fullName>
    </submittedName>
</protein>
<dbReference type="PANTHER" id="PTHR47592">
    <property type="entry name" value="PBF68 PROTEIN"/>
    <property type="match status" value="1"/>
</dbReference>
<keyword evidence="2" id="KW-1185">Reference proteome</keyword>
<dbReference type="Proteomes" id="UP000322667">
    <property type="component" value="Chromosome D02"/>
</dbReference>
<reference evidence="1 2" key="1">
    <citation type="submission" date="2019-07" db="EMBL/GenBank/DDBJ databases">
        <title>WGS assembly of Gossypium tomentosum.</title>
        <authorList>
            <person name="Chen Z.J."/>
            <person name="Sreedasyam A."/>
            <person name="Ando A."/>
            <person name="Song Q."/>
            <person name="De L."/>
            <person name="Hulse-Kemp A."/>
            <person name="Ding M."/>
            <person name="Ye W."/>
            <person name="Kirkbride R."/>
            <person name="Jenkins J."/>
            <person name="Plott C."/>
            <person name="Lovell J."/>
            <person name="Lin Y.-M."/>
            <person name="Vaughn R."/>
            <person name="Liu B."/>
            <person name="Li W."/>
            <person name="Simpson S."/>
            <person name="Scheffler B."/>
            <person name="Saski C."/>
            <person name="Grover C."/>
            <person name="Hu G."/>
            <person name="Conover J."/>
            <person name="Carlson J."/>
            <person name="Shu S."/>
            <person name="Boston L."/>
            <person name="Williams M."/>
            <person name="Peterson D."/>
            <person name="Mcgee K."/>
            <person name="Jones D."/>
            <person name="Wendel J."/>
            <person name="Stelly D."/>
            <person name="Grimwood J."/>
            <person name="Schmutz J."/>
        </authorList>
    </citation>
    <scope>NUCLEOTIDE SEQUENCE [LARGE SCALE GENOMIC DNA]</scope>
    <source>
        <strain evidence="1">7179.01</strain>
    </source>
</reference>
<name>A0A5D2LX87_GOSTO</name>
<dbReference type="EMBL" id="CM017624">
    <property type="protein sequence ID" value="TYH83661.1"/>
    <property type="molecule type" value="Genomic_DNA"/>
</dbReference>
<dbReference type="PANTHER" id="PTHR47592:SF31">
    <property type="entry name" value="ZINC FINGER, CCHC-TYPE-RELATED"/>
    <property type="match status" value="1"/>
</dbReference>
<evidence type="ECO:0000313" key="1">
    <source>
        <dbReference type="EMBL" id="TYH83661.1"/>
    </source>
</evidence>
<organism evidence="1 2">
    <name type="scientific">Gossypium tomentosum</name>
    <name type="common">Hawaiian cotton</name>
    <name type="synonym">Gossypium sandvicense</name>
    <dbReference type="NCBI Taxonomy" id="34277"/>
    <lineage>
        <taxon>Eukaryota</taxon>
        <taxon>Viridiplantae</taxon>
        <taxon>Streptophyta</taxon>
        <taxon>Embryophyta</taxon>
        <taxon>Tracheophyta</taxon>
        <taxon>Spermatophyta</taxon>
        <taxon>Magnoliopsida</taxon>
        <taxon>eudicotyledons</taxon>
        <taxon>Gunneridae</taxon>
        <taxon>Pentapetalae</taxon>
        <taxon>rosids</taxon>
        <taxon>malvids</taxon>
        <taxon>Malvales</taxon>
        <taxon>Malvaceae</taxon>
        <taxon>Malvoideae</taxon>
        <taxon>Gossypium</taxon>
    </lineage>
</organism>
<proteinExistence type="predicted"/>
<sequence>MATEVTIAFKMMNQEFVKLDRFAGSNFNRWKDKVLFLLTVLNGAYVLNPNLQLMEDPNPNANPEKITKVAELKKKREEDNFTCCGHILNTLSDRLYDFYMSMQSPVEI</sequence>
<dbReference type="AlphaFoldDB" id="A0A5D2LX87"/>
<evidence type="ECO:0000313" key="2">
    <source>
        <dbReference type="Proteomes" id="UP000322667"/>
    </source>
</evidence>
<accession>A0A5D2LX87</accession>